<keyword evidence="1" id="KW-1133">Transmembrane helix</keyword>
<dbReference type="Proteomes" id="UP000191110">
    <property type="component" value="Unassembled WGS sequence"/>
</dbReference>
<dbReference type="InterPro" id="IPR007360">
    <property type="entry name" value="SirB"/>
</dbReference>
<evidence type="ECO:0000313" key="3">
    <source>
        <dbReference type="Proteomes" id="UP000191110"/>
    </source>
</evidence>
<evidence type="ECO:0000313" key="2">
    <source>
        <dbReference type="EMBL" id="OOZ39214.1"/>
    </source>
</evidence>
<dbReference type="Pfam" id="PF04247">
    <property type="entry name" value="SirB"/>
    <property type="match status" value="1"/>
</dbReference>
<dbReference type="OrthoDB" id="5588650at2"/>
<accession>A0A1T2L2C2</accession>
<keyword evidence="1" id="KW-0812">Transmembrane</keyword>
<feature type="transmembrane region" description="Helical" evidence="1">
    <location>
        <begin position="99"/>
        <end position="118"/>
    </location>
</feature>
<dbReference type="GO" id="GO:0005886">
    <property type="term" value="C:plasma membrane"/>
    <property type="evidence" value="ECO:0007669"/>
    <property type="project" value="TreeGrafter"/>
</dbReference>
<organism evidence="2 3">
    <name type="scientific">Solemya pervernicosa gill symbiont</name>
    <dbReference type="NCBI Taxonomy" id="642797"/>
    <lineage>
        <taxon>Bacteria</taxon>
        <taxon>Pseudomonadati</taxon>
        <taxon>Pseudomonadota</taxon>
        <taxon>Gammaproteobacteria</taxon>
        <taxon>sulfur-oxidizing symbionts</taxon>
    </lineage>
</organism>
<proteinExistence type="predicted"/>
<comment type="caution">
    <text evidence="2">The sequence shown here is derived from an EMBL/GenBank/DDBJ whole genome shotgun (WGS) entry which is preliminary data.</text>
</comment>
<gene>
    <name evidence="2" type="ORF">BOW53_12590</name>
</gene>
<dbReference type="RefSeq" id="WP_078484436.1">
    <property type="nucleotide sequence ID" value="NZ_MPRL01000057.1"/>
</dbReference>
<name>A0A1T2L2C2_9GAMM</name>
<sequence length="128" mass="14359">MSWLKLLHVTAVSLSITGFVLRGVWMIAAPERLQHYWVRKLPHVIDSVLLGSAIALAYQLQQYPLVHGWLTAKVLGLLLYIALGMVALHYGRTRSIRTVAWLAAIILFAYIVSVAYFRHPAGILLNVL</sequence>
<dbReference type="AlphaFoldDB" id="A0A1T2L2C2"/>
<keyword evidence="3" id="KW-1185">Reference proteome</keyword>
<reference evidence="2 3" key="1">
    <citation type="submission" date="2016-11" db="EMBL/GenBank/DDBJ databases">
        <title>Mixed transmission modes and dynamic genome evolution in an obligate animal-bacterial symbiosis.</title>
        <authorList>
            <person name="Russell S.L."/>
            <person name="Corbett-Detig R.B."/>
            <person name="Cavanaugh C.M."/>
        </authorList>
    </citation>
    <scope>NUCLEOTIDE SEQUENCE [LARGE SCALE GENOMIC DNA]</scope>
    <source>
        <strain evidence="2">Sveles-Q1</strain>
    </source>
</reference>
<evidence type="ECO:0000256" key="1">
    <source>
        <dbReference type="SAM" id="Phobius"/>
    </source>
</evidence>
<feature type="transmembrane region" description="Helical" evidence="1">
    <location>
        <begin position="66"/>
        <end position="87"/>
    </location>
</feature>
<protein>
    <submittedName>
        <fullName evidence="2">Regulator SirB</fullName>
    </submittedName>
</protein>
<keyword evidence="1" id="KW-0472">Membrane</keyword>
<dbReference type="PANTHER" id="PTHR39594:SF1">
    <property type="entry name" value="PROTEIN YCHQ"/>
    <property type="match status" value="1"/>
</dbReference>
<dbReference type="PANTHER" id="PTHR39594">
    <property type="entry name" value="PROTEIN YCHQ"/>
    <property type="match status" value="1"/>
</dbReference>
<dbReference type="PIRSF" id="PIRSF005610">
    <property type="entry name" value="SirB"/>
    <property type="match status" value="1"/>
</dbReference>
<dbReference type="EMBL" id="MPRL01000057">
    <property type="protein sequence ID" value="OOZ39214.1"/>
    <property type="molecule type" value="Genomic_DNA"/>
</dbReference>
<feature type="transmembrane region" description="Helical" evidence="1">
    <location>
        <begin position="6"/>
        <end position="29"/>
    </location>
</feature>